<dbReference type="EMBL" id="LO017727">
    <property type="protein sequence ID" value="CRH05177.1"/>
    <property type="molecule type" value="Genomic_DNA"/>
</dbReference>
<name>A0A1S7LGH3_MAGMO</name>
<dbReference type="Pfam" id="PF03938">
    <property type="entry name" value="OmpH"/>
    <property type="match status" value="1"/>
</dbReference>
<gene>
    <name evidence="5" type="ORF">MAGMO_0979</name>
</gene>
<dbReference type="GO" id="GO:0005829">
    <property type="term" value="C:cytosol"/>
    <property type="evidence" value="ECO:0007669"/>
    <property type="project" value="TreeGrafter"/>
</dbReference>
<dbReference type="SUPFAM" id="SSF111384">
    <property type="entry name" value="OmpH-like"/>
    <property type="match status" value="1"/>
</dbReference>
<evidence type="ECO:0000256" key="2">
    <source>
        <dbReference type="ARBA" id="ARBA00022729"/>
    </source>
</evidence>
<keyword evidence="2 4" id="KW-0732">Signal</keyword>
<comment type="similarity">
    <text evidence="1">Belongs to the Skp family.</text>
</comment>
<dbReference type="InterPro" id="IPR005632">
    <property type="entry name" value="Chaperone_Skp"/>
</dbReference>
<organism evidence="5">
    <name type="scientific">Magnetococcus massalia (strain MO-1)</name>
    <dbReference type="NCBI Taxonomy" id="451514"/>
    <lineage>
        <taxon>Bacteria</taxon>
        <taxon>Pseudomonadati</taxon>
        <taxon>Pseudomonadota</taxon>
        <taxon>Magnetococcia</taxon>
        <taxon>Magnetococcales</taxon>
        <taxon>Magnetococcaceae</taxon>
        <taxon>Magnetococcus</taxon>
    </lineage>
</organism>
<evidence type="ECO:0000256" key="1">
    <source>
        <dbReference type="ARBA" id="ARBA00009091"/>
    </source>
</evidence>
<dbReference type="AlphaFoldDB" id="A0A1S7LGH3"/>
<evidence type="ECO:0000256" key="3">
    <source>
        <dbReference type="SAM" id="Coils"/>
    </source>
</evidence>
<dbReference type="SMART" id="SM00935">
    <property type="entry name" value="OmpH"/>
    <property type="match status" value="1"/>
</dbReference>
<evidence type="ECO:0000256" key="4">
    <source>
        <dbReference type="SAM" id="SignalP"/>
    </source>
</evidence>
<accession>A0A1S7LGH3</accession>
<dbReference type="GO" id="GO:0050821">
    <property type="term" value="P:protein stabilization"/>
    <property type="evidence" value="ECO:0007669"/>
    <property type="project" value="TreeGrafter"/>
</dbReference>
<evidence type="ECO:0000313" key="5">
    <source>
        <dbReference type="EMBL" id="CRH05177.1"/>
    </source>
</evidence>
<dbReference type="PANTHER" id="PTHR35089">
    <property type="entry name" value="CHAPERONE PROTEIN SKP"/>
    <property type="match status" value="1"/>
</dbReference>
<feature type="chain" id="PRO_5012074356" evidence="4">
    <location>
        <begin position="20"/>
        <end position="182"/>
    </location>
</feature>
<protein>
    <submittedName>
        <fullName evidence="5">Putative Outer membrane chaperone Skp (OmpH)</fullName>
    </submittedName>
</protein>
<dbReference type="InterPro" id="IPR024930">
    <property type="entry name" value="Skp_dom_sf"/>
</dbReference>
<feature type="signal peptide" evidence="4">
    <location>
        <begin position="1"/>
        <end position="19"/>
    </location>
</feature>
<sequence>MWKRWTAPVLMLATLLMFAAPTQGVAADGLKDKVAFVNMQRAISSSTAARAARSILKQKLAKRQKDVDAMQANLKRMQEALKKQSRLLSAEALAEKRASWNRRFREYQRLVEDHTRAQESENVRLTRRITAAVREVIEDIARERGFVLVLDKGQVIFSAPDIDITEVVLGRLNSRTKDWFKE</sequence>
<reference evidence="5" key="1">
    <citation type="submission" date="2015-04" db="EMBL/GenBank/DDBJ databases">
        <authorList>
            <person name="Syromyatnikov M.Y."/>
            <person name="Popov V.N."/>
        </authorList>
    </citation>
    <scope>NUCLEOTIDE SEQUENCE</scope>
    <source>
        <strain evidence="5">MO-1</strain>
    </source>
</reference>
<dbReference type="PANTHER" id="PTHR35089:SF1">
    <property type="entry name" value="CHAPERONE PROTEIN SKP"/>
    <property type="match status" value="1"/>
</dbReference>
<dbReference type="GO" id="GO:0051082">
    <property type="term" value="F:unfolded protein binding"/>
    <property type="evidence" value="ECO:0007669"/>
    <property type="project" value="InterPro"/>
</dbReference>
<keyword evidence="3" id="KW-0175">Coiled coil</keyword>
<proteinExistence type="inferred from homology"/>
<feature type="coiled-coil region" evidence="3">
    <location>
        <begin position="60"/>
        <end position="87"/>
    </location>
</feature>
<dbReference type="Gene3D" id="3.30.910.20">
    <property type="entry name" value="Skp domain"/>
    <property type="match status" value="1"/>
</dbReference>